<gene>
    <name evidence="1" type="ORF">SAMN05443639_1163</name>
</gene>
<dbReference type="AlphaFoldDB" id="A0A1I0KZ80"/>
<evidence type="ECO:0000313" key="1">
    <source>
        <dbReference type="EMBL" id="SEU31233.1"/>
    </source>
</evidence>
<evidence type="ECO:0000313" key="2">
    <source>
        <dbReference type="Proteomes" id="UP000199181"/>
    </source>
</evidence>
<organism evidence="1 2">
    <name type="scientific">Stigmatella erecta</name>
    <dbReference type="NCBI Taxonomy" id="83460"/>
    <lineage>
        <taxon>Bacteria</taxon>
        <taxon>Pseudomonadati</taxon>
        <taxon>Myxococcota</taxon>
        <taxon>Myxococcia</taxon>
        <taxon>Myxococcales</taxon>
        <taxon>Cystobacterineae</taxon>
        <taxon>Archangiaceae</taxon>
        <taxon>Stigmatella</taxon>
    </lineage>
</organism>
<accession>A0A1I0KZ80</accession>
<dbReference type="EMBL" id="FOIJ01000016">
    <property type="protein sequence ID" value="SEU31233.1"/>
    <property type="molecule type" value="Genomic_DNA"/>
</dbReference>
<protein>
    <submittedName>
        <fullName evidence="1">Uncharacterized protein</fullName>
    </submittedName>
</protein>
<proteinExistence type="predicted"/>
<sequence>MDHLRRRVSELLSSGTGNKDLQLRFEAVEKAFEDQRAFERDLVDLCEKPGNVLTPSEAKQLRALLETRHLAAHPSGFQPNAETARSCIVTLIDLILARPLQLGITEAKALVDRVQLATFFPESHTHQSIIKAELSRLYQGTYPALILSVIEQLRALSEARKDATLSPRKPAERVARKNMIAFLGGLADQSIELKKLVARYTKRLVESDLLSGEVIPLLENNPDLYGAFDELTRGRVLVVLRSSVNEGSARRTLSVLRKKGLLTADEVTLVSSSLELLSISLSVALELDWPELHRARIQATLKDVGSWWRLDSARAIADIQALSSEKIAKFTERERAHFILEAGRGASIEASELVSQGLGILKDFLEDFEKHIISSPVDVLSVQTNWASVVKILFASGRPDLVHACLGLWEHPVAGDLVLPKDVFNIIETKGDSTLQEAALDFQKRRTQDSTSDN</sequence>
<reference evidence="2" key="1">
    <citation type="submission" date="2016-10" db="EMBL/GenBank/DDBJ databases">
        <authorList>
            <person name="Varghese N."/>
            <person name="Submissions S."/>
        </authorList>
    </citation>
    <scope>NUCLEOTIDE SEQUENCE [LARGE SCALE GENOMIC DNA]</scope>
    <source>
        <strain evidence="2">DSM 16858</strain>
    </source>
</reference>
<keyword evidence="2" id="KW-1185">Reference proteome</keyword>
<dbReference type="Proteomes" id="UP000199181">
    <property type="component" value="Unassembled WGS sequence"/>
</dbReference>
<name>A0A1I0KZ80_9BACT</name>